<dbReference type="PROSITE" id="PS50088">
    <property type="entry name" value="ANK_REPEAT"/>
    <property type="match status" value="3"/>
</dbReference>
<dbReference type="PRINTS" id="PR01415">
    <property type="entry name" value="ANKYRIN"/>
</dbReference>
<reference evidence="4 5" key="1">
    <citation type="submission" date="2018-04" db="EMBL/GenBank/DDBJ databases">
        <title>Flavobacterium sp. nov., isolated from glacier ice.</title>
        <authorList>
            <person name="Liu Q."/>
            <person name="Xin Y.-H."/>
        </authorList>
    </citation>
    <scope>NUCLEOTIDE SEQUENCE [LARGE SCALE GENOMIC DNA]</scope>
    <source>
        <strain evidence="4 5">LB2P30</strain>
    </source>
</reference>
<evidence type="ECO:0000256" key="1">
    <source>
        <dbReference type="ARBA" id="ARBA00022737"/>
    </source>
</evidence>
<dbReference type="Gene3D" id="1.25.40.20">
    <property type="entry name" value="Ankyrin repeat-containing domain"/>
    <property type="match status" value="2"/>
</dbReference>
<feature type="repeat" description="ANK" evidence="3">
    <location>
        <begin position="185"/>
        <end position="217"/>
    </location>
</feature>
<accession>A0A2U1JUU2</accession>
<feature type="repeat" description="ANK" evidence="3">
    <location>
        <begin position="117"/>
        <end position="149"/>
    </location>
</feature>
<feature type="repeat" description="ANK" evidence="3">
    <location>
        <begin position="152"/>
        <end position="184"/>
    </location>
</feature>
<gene>
    <name evidence="4" type="ORF">DB891_10015</name>
</gene>
<dbReference type="SUPFAM" id="SSF48403">
    <property type="entry name" value="Ankyrin repeat"/>
    <property type="match status" value="1"/>
</dbReference>
<keyword evidence="1" id="KW-0677">Repeat</keyword>
<dbReference type="Pfam" id="PF00023">
    <property type="entry name" value="Ank"/>
    <property type="match status" value="1"/>
</dbReference>
<dbReference type="InterPro" id="IPR002110">
    <property type="entry name" value="Ankyrin_rpt"/>
</dbReference>
<sequence>MSTKGGKTFTYKIVSGNLKMTQTMNIENDILEFIKTGQNDKLELALKENPLLMDSKTEQGISYLQFAAYCRNKIAVDLLRQHKQQLDIFESASTGDIYNLKKRLEEDSNLLNSYSIDGFTPLGLSCFFGHYSIVKYLIERGANVNIPSNNQFKVAPIHSACAISNYDITELLLKNGADVNAKQLQGVTPLHSAAHNGQTKLAKLLIESGSDINAKMDNGQTPLFIANEKNFTETTSLLKQYGGQ</sequence>
<protein>
    <submittedName>
        <fullName evidence="4">Uncharacterized protein</fullName>
    </submittedName>
</protein>
<dbReference type="InterPro" id="IPR036770">
    <property type="entry name" value="Ankyrin_rpt-contain_sf"/>
</dbReference>
<keyword evidence="2 3" id="KW-0040">ANK repeat</keyword>
<dbReference type="Pfam" id="PF12796">
    <property type="entry name" value="Ank_2"/>
    <property type="match status" value="1"/>
</dbReference>
<organism evidence="4 5">
    <name type="scientific">Flavobacterium laiguense</name>
    <dbReference type="NCBI Taxonomy" id="2169409"/>
    <lineage>
        <taxon>Bacteria</taxon>
        <taxon>Pseudomonadati</taxon>
        <taxon>Bacteroidota</taxon>
        <taxon>Flavobacteriia</taxon>
        <taxon>Flavobacteriales</taxon>
        <taxon>Flavobacteriaceae</taxon>
        <taxon>Flavobacterium</taxon>
    </lineage>
</organism>
<dbReference type="PROSITE" id="PS50297">
    <property type="entry name" value="ANK_REP_REGION"/>
    <property type="match status" value="3"/>
</dbReference>
<dbReference type="Proteomes" id="UP000245618">
    <property type="component" value="Unassembled WGS sequence"/>
</dbReference>
<name>A0A2U1JUU2_9FLAO</name>
<evidence type="ECO:0000256" key="2">
    <source>
        <dbReference type="ARBA" id="ARBA00023043"/>
    </source>
</evidence>
<dbReference type="EMBL" id="QCZH01000009">
    <property type="protein sequence ID" value="PWA08977.1"/>
    <property type="molecule type" value="Genomic_DNA"/>
</dbReference>
<dbReference type="OrthoDB" id="407974at2"/>
<proteinExistence type="predicted"/>
<dbReference type="AlphaFoldDB" id="A0A2U1JUU2"/>
<evidence type="ECO:0000256" key="3">
    <source>
        <dbReference type="PROSITE-ProRule" id="PRU00023"/>
    </source>
</evidence>
<dbReference type="SMART" id="SM00248">
    <property type="entry name" value="ANK"/>
    <property type="match status" value="5"/>
</dbReference>
<dbReference type="PANTHER" id="PTHR24171">
    <property type="entry name" value="ANKYRIN REPEAT DOMAIN-CONTAINING PROTEIN 39-RELATED"/>
    <property type="match status" value="1"/>
</dbReference>
<evidence type="ECO:0000313" key="4">
    <source>
        <dbReference type="EMBL" id="PWA08977.1"/>
    </source>
</evidence>
<keyword evidence="5" id="KW-1185">Reference proteome</keyword>
<evidence type="ECO:0000313" key="5">
    <source>
        <dbReference type="Proteomes" id="UP000245618"/>
    </source>
</evidence>
<comment type="caution">
    <text evidence="4">The sequence shown here is derived from an EMBL/GenBank/DDBJ whole genome shotgun (WGS) entry which is preliminary data.</text>
</comment>